<keyword evidence="1" id="KW-0175">Coiled coil</keyword>
<dbReference type="Gene3D" id="3.40.50.300">
    <property type="entry name" value="P-loop containing nucleotide triphosphate hydrolases"/>
    <property type="match status" value="2"/>
</dbReference>
<sequence>MALSNGSEWHRWDVHIHTPGTALNDQFKCTIDDFIRAIKEKSKEKDIIALGITDYYSIDNYEKIKKKVDLDNFGNIKLIFPNIEFRLGIRTEKSEAINIHLLISPDDPEHIYHINQNLQRLTYEYQGTPYSCTREQITRLGSILDRTISDEFKKYEVGLNNFRPEFKEFIKWYEGDIWLKENALIAISGKSKDGISSLTFDGGFKALRKEITSKVQIMFTSNEKDRINYLGENEEQERTIISEYNSLKPCLIGSDAHSIKDLFESEKKRYCWIKAEPTFEGFKQILYEPKERVFIGEFPPNVNRNVFLSRIRVPDTDWFPTINIPINKGLVSIIGPRGSGKTALLDIISISLEAYESSDAGFIAKAQNLALPLKVYGEINNAGRMKIISFNNEDDKSNPKARYLSQQFVEKLCSSEGASIKLVEEIEKFIFSELDDYKKQGANNFTELKERIVLFYDNEIQRLSNEIEECSNEITRIHTLRSTVKSKRNDIDKLNKDILSIKLPEITNDAKASIVKKQELYNKKYQSLNSELISLQDKENNLRNIKGKIIKYNDELQEKGNDLIEELSQFNLTNEDKSLFYISFPQKLIDWFNNKINIFHKKFLEISGNKENPEKDTYFWYKNELEKIKISLENLSKDERKNIELNNQIQEKKLKIKNIEKQIEEINNLNIEYYQQKRIEKYKRIFELTEEKCKALSELYGPLENNLKTKYDEVLPLSLYVKRSINLKSWVDSGNKIISYSFSTKLKNEGGLEKVAKKILLEIWKTGKPQEVCDAMKHFIEEYISSDISKLLREHYTPNNLAQWLFSTNHITTPYEIKYEDVSIEKLSPGTRGVVLMLLFLKVDINDRRPLLIDQPEDNLDPASVYKKLVPYFKEARERRQIIMVTHNPNLVVGTDSDQIIIANSVNRTDNQLPEFSYISGGLENPEIKTKVCEILEGGELAFNKRAKRYFKPTG</sequence>
<dbReference type="InterPro" id="IPR054787">
    <property type="entry name" value="TrlF_ATPase"/>
</dbReference>
<evidence type="ECO:0000313" key="3">
    <source>
        <dbReference type="EMBL" id="AGS53326.1"/>
    </source>
</evidence>
<evidence type="ECO:0000256" key="1">
    <source>
        <dbReference type="SAM" id="Coils"/>
    </source>
</evidence>
<feature type="coiled-coil region" evidence="1">
    <location>
        <begin position="453"/>
        <end position="573"/>
    </location>
</feature>
<dbReference type="Gene3D" id="3.20.20.140">
    <property type="entry name" value="Metal-dependent hydrolases"/>
    <property type="match status" value="1"/>
</dbReference>
<protein>
    <recommendedName>
        <fullName evidence="2">ATPase AAA-type core domain-containing protein</fullName>
    </recommendedName>
</protein>
<feature type="coiled-coil region" evidence="1">
    <location>
        <begin position="635"/>
        <end position="699"/>
    </location>
</feature>
<name>A0A806K0R9_9BACT</name>
<accession>A0A806K0R9</accession>
<organism evidence="3">
    <name type="scientific">uncultured bacterium contig00013</name>
    <dbReference type="NCBI Taxonomy" id="1181504"/>
    <lineage>
        <taxon>Bacteria</taxon>
        <taxon>environmental samples</taxon>
    </lineage>
</organism>
<dbReference type="NCBIfam" id="NF045780">
    <property type="entry name" value="TrlF_fam_ATP"/>
    <property type="match status" value="1"/>
</dbReference>
<dbReference type="CDD" id="cd00267">
    <property type="entry name" value="ABC_ATPase"/>
    <property type="match status" value="1"/>
</dbReference>
<dbReference type="InterPro" id="IPR003959">
    <property type="entry name" value="ATPase_AAA_core"/>
</dbReference>
<dbReference type="GO" id="GO:0005524">
    <property type="term" value="F:ATP binding"/>
    <property type="evidence" value="ECO:0007669"/>
    <property type="project" value="InterPro"/>
</dbReference>
<evidence type="ECO:0000259" key="2">
    <source>
        <dbReference type="Pfam" id="PF13304"/>
    </source>
</evidence>
<dbReference type="GO" id="GO:0016887">
    <property type="term" value="F:ATP hydrolysis activity"/>
    <property type="evidence" value="ECO:0007669"/>
    <property type="project" value="InterPro"/>
</dbReference>
<dbReference type="EMBL" id="JQ844229">
    <property type="protein sequence ID" value="AGS53326.1"/>
    <property type="molecule type" value="Genomic_DNA"/>
</dbReference>
<reference evidence="3" key="1">
    <citation type="submission" date="2012-03" db="EMBL/GenBank/DDBJ databases">
        <title>Functional metagenomics reveals considerable lignocellulase gene clusters in the gut microbiome of a wood-feeding higher termite.</title>
        <authorList>
            <person name="Liu N."/>
        </authorList>
    </citation>
    <scope>NUCLEOTIDE SEQUENCE</scope>
</reference>
<dbReference type="AlphaFoldDB" id="A0A806K0R9"/>
<feature type="domain" description="ATPase AAA-type core" evidence="2">
    <location>
        <begin position="597"/>
        <end position="892"/>
    </location>
</feature>
<dbReference type="InterPro" id="IPR027417">
    <property type="entry name" value="P-loop_NTPase"/>
</dbReference>
<dbReference type="SUPFAM" id="SSF52540">
    <property type="entry name" value="P-loop containing nucleoside triphosphate hydrolases"/>
    <property type="match status" value="1"/>
</dbReference>
<dbReference type="Pfam" id="PF13304">
    <property type="entry name" value="AAA_21"/>
    <property type="match status" value="1"/>
</dbReference>
<proteinExistence type="predicted"/>